<dbReference type="AlphaFoldDB" id="A0AA35WUF7"/>
<reference evidence="2" key="1">
    <citation type="submission" date="2023-03" db="EMBL/GenBank/DDBJ databases">
        <authorList>
            <person name="Steffen K."/>
            <person name="Cardenas P."/>
        </authorList>
    </citation>
    <scope>NUCLEOTIDE SEQUENCE</scope>
</reference>
<accession>A0AA35WUF7</accession>
<dbReference type="InterPro" id="IPR020095">
    <property type="entry name" value="PsdUridine_synth_TruA_C"/>
</dbReference>
<dbReference type="GO" id="GO:0009982">
    <property type="term" value="F:pseudouridine synthase activity"/>
    <property type="evidence" value="ECO:0007669"/>
    <property type="project" value="InterPro"/>
</dbReference>
<comment type="caution">
    <text evidence="2">The sequence shown here is derived from an EMBL/GenBank/DDBJ whole genome shotgun (WGS) entry which is preliminary data.</text>
</comment>
<evidence type="ECO:0000313" key="2">
    <source>
        <dbReference type="EMBL" id="CAI8033219.1"/>
    </source>
</evidence>
<gene>
    <name evidence="2" type="ORF">GBAR_LOCUS18728</name>
</gene>
<evidence type="ECO:0000256" key="1">
    <source>
        <dbReference type="SAM" id="MobiDB-lite"/>
    </source>
</evidence>
<protein>
    <submittedName>
        <fullName evidence="2">tRNA pseudouridine synthase A</fullName>
    </submittedName>
</protein>
<evidence type="ECO:0000313" key="3">
    <source>
        <dbReference type="Proteomes" id="UP001174909"/>
    </source>
</evidence>
<feature type="non-terminal residue" evidence="2">
    <location>
        <position position="1"/>
    </location>
</feature>
<feature type="compositionally biased region" description="Basic and acidic residues" evidence="1">
    <location>
        <begin position="153"/>
        <end position="168"/>
    </location>
</feature>
<dbReference type="EMBL" id="CASHTH010002648">
    <property type="protein sequence ID" value="CAI8033219.1"/>
    <property type="molecule type" value="Genomic_DNA"/>
</dbReference>
<dbReference type="Proteomes" id="UP001174909">
    <property type="component" value="Unassembled WGS sequence"/>
</dbReference>
<keyword evidence="3" id="KW-1185">Reference proteome</keyword>
<name>A0AA35WUF7_GEOBA</name>
<proteinExistence type="predicted"/>
<dbReference type="Gene3D" id="3.30.70.660">
    <property type="entry name" value="Pseudouridine synthase I, catalytic domain, C-terminal subdomain"/>
    <property type="match status" value="1"/>
</dbReference>
<dbReference type="GO" id="GO:0003723">
    <property type="term" value="F:RNA binding"/>
    <property type="evidence" value="ECO:0007669"/>
    <property type="project" value="InterPro"/>
</dbReference>
<organism evidence="2 3">
    <name type="scientific">Geodia barretti</name>
    <name type="common">Barrett's horny sponge</name>
    <dbReference type="NCBI Taxonomy" id="519541"/>
    <lineage>
        <taxon>Eukaryota</taxon>
        <taxon>Metazoa</taxon>
        <taxon>Porifera</taxon>
        <taxon>Demospongiae</taxon>
        <taxon>Heteroscleromorpha</taxon>
        <taxon>Tetractinellida</taxon>
        <taxon>Astrophorina</taxon>
        <taxon>Geodiidae</taxon>
        <taxon>Geodia</taxon>
    </lineage>
</organism>
<feature type="region of interest" description="Disordered" evidence="1">
    <location>
        <begin position="145"/>
        <end position="174"/>
    </location>
</feature>
<sequence length="174" mass="19959">RQLGHGALSLSLRVPTSFSRQASQKTWRQGSTLGLRYSSRHTEHDSWFDSFSSACCAGFWGFFDVVFFDAYNKKFGSDGSHEALDWKECTERVEEFKRQFIHQNIIDTDIDEMSMMQWLGSLQIHDFYSTKQRLLSAQRSEEELLIKGAEPPVGKEKTGTKEDTKVSEESSNDV</sequence>